<evidence type="ECO:0000313" key="6">
    <source>
        <dbReference type="Proteomes" id="UP000282971"/>
    </source>
</evidence>
<sequence>MGKTLRFDGEVAIVAGGGGSLGGAYARMFGALGAKVIVNDISDSAQAVADAIVAAGGDAIAVVASSVDRADDIVAQTIDRYGRLDIVVNSSGLTGGGLFHKMAPEEWDRVFDSHFASTLALARAVWPHLVASGNGRLINTASTAIFGSEYTSTYVAAKAAIFAASRTWAMEGASQNVRVNVILPTAISQMTSQIPDKAFVALLERAFQPDRVAGLIGYLAHRDTTITGCAIECGGGRAAPVFLAEGDSFAVDRPESPDSWASHAAALTARVAKHTPYSMMEELEQRLKDMGPAIAGASDTTSNVRWSEAKHGASA</sequence>
<evidence type="ECO:0000256" key="1">
    <source>
        <dbReference type="ARBA" id="ARBA00006484"/>
    </source>
</evidence>
<dbReference type="PRINTS" id="PR00080">
    <property type="entry name" value="SDRFAMILY"/>
</dbReference>
<dbReference type="Pfam" id="PF00106">
    <property type="entry name" value="adh_short"/>
    <property type="match status" value="1"/>
</dbReference>
<organism evidence="5 6">
    <name type="scientific">Sphingomonas crocodyli</name>
    <dbReference type="NCBI Taxonomy" id="1979270"/>
    <lineage>
        <taxon>Bacteria</taxon>
        <taxon>Pseudomonadati</taxon>
        <taxon>Pseudomonadota</taxon>
        <taxon>Alphaproteobacteria</taxon>
        <taxon>Sphingomonadales</taxon>
        <taxon>Sphingomonadaceae</taxon>
        <taxon>Sphingomonas</taxon>
    </lineage>
</organism>
<reference evidence="5 6" key="1">
    <citation type="submission" date="2019-01" db="EMBL/GenBank/DDBJ databases">
        <authorList>
            <person name="Chen W.-M."/>
        </authorList>
    </citation>
    <scope>NUCLEOTIDE SEQUENCE [LARGE SCALE GENOMIC DNA]</scope>
    <source>
        <strain evidence="5 6">CCP-7</strain>
    </source>
</reference>
<name>A0A437LWD3_9SPHN</name>
<comment type="caution">
    <text evidence="5">The sequence shown here is derived from an EMBL/GenBank/DDBJ whole genome shotgun (WGS) entry which is preliminary data.</text>
</comment>
<dbReference type="PRINTS" id="PR00081">
    <property type="entry name" value="GDHRDH"/>
</dbReference>
<dbReference type="EMBL" id="SACN01000004">
    <property type="protein sequence ID" value="RVT89715.1"/>
    <property type="molecule type" value="Genomic_DNA"/>
</dbReference>
<evidence type="ECO:0000313" key="5">
    <source>
        <dbReference type="EMBL" id="RVT89715.1"/>
    </source>
</evidence>
<dbReference type="AlphaFoldDB" id="A0A437LWD3"/>
<dbReference type="PANTHER" id="PTHR45024">
    <property type="entry name" value="DEHYDROGENASES, SHORT CHAIN"/>
    <property type="match status" value="1"/>
</dbReference>
<evidence type="ECO:0000256" key="4">
    <source>
        <dbReference type="SAM" id="MobiDB-lite"/>
    </source>
</evidence>
<dbReference type="GO" id="GO:0016491">
    <property type="term" value="F:oxidoreductase activity"/>
    <property type="evidence" value="ECO:0007669"/>
    <property type="project" value="UniProtKB-KW"/>
</dbReference>
<dbReference type="InterPro" id="IPR002347">
    <property type="entry name" value="SDR_fam"/>
</dbReference>
<dbReference type="Gene3D" id="3.40.50.720">
    <property type="entry name" value="NAD(P)-binding Rossmann-like Domain"/>
    <property type="match status" value="1"/>
</dbReference>
<feature type="region of interest" description="Disordered" evidence="4">
    <location>
        <begin position="293"/>
        <end position="315"/>
    </location>
</feature>
<comment type="similarity">
    <text evidence="1 3">Belongs to the short-chain dehydrogenases/reductases (SDR) family.</text>
</comment>
<dbReference type="RefSeq" id="WP_127745879.1">
    <property type="nucleotide sequence ID" value="NZ_SACN01000004.1"/>
</dbReference>
<protein>
    <submittedName>
        <fullName evidence="5">SDR family oxidoreductase</fullName>
    </submittedName>
</protein>
<dbReference type="InterPro" id="IPR051687">
    <property type="entry name" value="Peroxisomal_Beta-Oxidation"/>
</dbReference>
<evidence type="ECO:0000256" key="2">
    <source>
        <dbReference type="ARBA" id="ARBA00023002"/>
    </source>
</evidence>
<evidence type="ECO:0000256" key="3">
    <source>
        <dbReference type="RuleBase" id="RU000363"/>
    </source>
</evidence>
<dbReference type="InterPro" id="IPR036291">
    <property type="entry name" value="NAD(P)-bd_dom_sf"/>
</dbReference>
<dbReference type="PANTHER" id="PTHR45024:SF2">
    <property type="entry name" value="SCP2 DOMAIN-CONTAINING PROTEIN"/>
    <property type="match status" value="1"/>
</dbReference>
<gene>
    <name evidence="5" type="ORF">EOD43_20240</name>
</gene>
<keyword evidence="6" id="KW-1185">Reference proteome</keyword>
<keyword evidence="2" id="KW-0560">Oxidoreductase</keyword>
<dbReference type="OrthoDB" id="9804774at2"/>
<dbReference type="Proteomes" id="UP000282971">
    <property type="component" value="Unassembled WGS sequence"/>
</dbReference>
<accession>A0A437LWD3</accession>
<proteinExistence type="inferred from homology"/>
<dbReference type="SUPFAM" id="SSF51735">
    <property type="entry name" value="NAD(P)-binding Rossmann-fold domains"/>
    <property type="match status" value="1"/>
</dbReference>